<keyword evidence="1" id="KW-0812">Transmembrane</keyword>
<dbReference type="RefSeq" id="WP_263037960.1">
    <property type="nucleotide sequence ID" value="NZ_JAOTPL010000009.1"/>
</dbReference>
<evidence type="ECO:0000256" key="1">
    <source>
        <dbReference type="SAM" id="Phobius"/>
    </source>
</evidence>
<reference evidence="2" key="1">
    <citation type="submission" date="2022-10" db="EMBL/GenBank/DDBJ databases">
        <authorList>
            <person name="Kim H.S."/>
            <person name="Kim J.-S."/>
            <person name="Suh M.K."/>
            <person name="Eom M.K."/>
            <person name="Lee J.-S."/>
        </authorList>
    </citation>
    <scope>NUCLEOTIDE SEQUENCE</scope>
    <source>
        <strain evidence="2">LIP-5</strain>
    </source>
</reference>
<organism evidence="2 3">
    <name type="scientific">Haoranjiania flava</name>
    <dbReference type="NCBI Taxonomy" id="1856322"/>
    <lineage>
        <taxon>Bacteria</taxon>
        <taxon>Pseudomonadati</taxon>
        <taxon>Bacteroidota</taxon>
        <taxon>Chitinophagia</taxon>
        <taxon>Chitinophagales</taxon>
        <taxon>Chitinophagaceae</taxon>
        <taxon>Haoranjiania</taxon>
    </lineage>
</organism>
<proteinExistence type="predicted"/>
<dbReference type="EMBL" id="JAOTPL010000009">
    <property type="protein sequence ID" value="MCU7694475.1"/>
    <property type="molecule type" value="Genomic_DNA"/>
</dbReference>
<protein>
    <recommendedName>
        <fullName evidence="4">ABC transporter permease</fullName>
    </recommendedName>
</protein>
<evidence type="ECO:0008006" key="4">
    <source>
        <dbReference type="Google" id="ProtNLM"/>
    </source>
</evidence>
<keyword evidence="1" id="KW-0472">Membrane</keyword>
<sequence>MLEKLLKKLIKTGSGRWRKLMAVTGLGIAMLLILAAVQLQADYNELLHGRSNQDSIANFLVVNKAVTSANIGNTQLSQQEIEDLRSRPFIKSVGLITASRFRVAISGSLLPFSTDLFFESVPDEFLDISGPEWRWDENAQFIPVVVPNSFLDLYNFGYAASAGSPQLTQEVVTQIPLQITIFAPSGQTQYPAKVVGFSDRISSILVPQPFMEWANEKFGSAQAANPSRVVIRTEDPGNPQLTQYLESKGLKTDTEKTRFSKYRQVVNFVVGISWGTGLAMLLFALLIFTLFIELTIMASREEIKLLITLGSSPTQLKKFLMKEFFPQNIFITLVMLIVVAVFQYILFVYLKTQHMFVSPLLSVYTILVALLVLLVLWVVNLRTIHKVASAASL</sequence>
<dbReference type="AlphaFoldDB" id="A0AAE3INP9"/>
<accession>A0AAE3INP9</accession>
<feature type="transmembrane region" description="Helical" evidence="1">
    <location>
        <begin position="356"/>
        <end position="379"/>
    </location>
</feature>
<feature type="transmembrane region" description="Helical" evidence="1">
    <location>
        <begin position="329"/>
        <end position="350"/>
    </location>
</feature>
<evidence type="ECO:0000313" key="3">
    <source>
        <dbReference type="Proteomes" id="UP001209317"/>
    </source>
</evidence>
<dbReference type="Proteomes" id="UP001209317">
    <property type="component" value="Unassembled WGS sequence"/>
</dbReference>
<gene>
    <name evidence="2" type="ORF">OD355_08095</name>
</gene>
<evidence type="ECO:0000313" key="2">
    <source>
        <dbReference type="EMBL" id="MCU7694475.1"/>
    </source>
</evidence>
<name>A0AAE3INP9_9BACT</name>
<keyword evidence="1" id="KW-1133">Transmembrane helix</keyword>
<comment type="caution">
    <text evidence="2">The sequence shown here is derived from an EMBL/GenBank/DDBJ whole genome shotgun (WGS) entry which is preliminary data.</text>
</comment>
<feature type="transmembrane region" description="Helical" evidence="1">
    <location>
        <begin position="20"/>
        <end position="41"/>
    </location>
</feature>
<keyword evidence="3" id="KW-1185">Reference proteome</keyword>
<feature type="transmembrane region" description="Helical" evidence="1">
    <location>
        <begin position="268"/>
        <end position="292"/>
    </location>
</feature>